<dbReference type="EMBL" id="JACHBT010000003">
    <property type="protein sequence ID" value="MBB6503761.1"/>
    <property type="molecule type" value="Genomic_DNA"/>
</dbReference>
<dbReference type="AlphaFoldDB" id="A0A7X0MM58"/>
<accession>A0A7X0MM58</accession>
<dbReference type="PANTHER" id="PTHR10584">
    <property type="entry name" value="SUGAR KINASE"/>
    <property type="match status" value="1"/>
</dbReference>
<protein>
    <recommendedName>
        <fullName evidence="3">Carbohydrate kinase PfkB domain-containing protein</fullName>
    </recommendedName>
</protein>
<dbReference type="GO" id="GO:0016301">
    <property type="term" value="F:kinase activity"/>
    <property type="evidence" value="ECO:0007669"/>
    <property type="project" value="UniProtKB-KW"/>
</dbReference>
<keyword evidence="2" id="KW-0418">Kinase</keyword>
<gene>
    <name evidence="4" type="ORF">F4693_000716</name>
</gene>
<dbReference type="RefSeq" id="WP_184504173.1">
    <property type="nucleotide sequence ID" value="NZ_JACHBT010000003.1"/>
</dbReference>
<evidence type="ECO:0000259" key="3">
    <source>
        <dbReference type="Pfam" id="PF00294"/>
    </source>
</evidence>
<evidence type="ECO:0000256" key="1">
    <source>
        <dbReference type="ARBA" id="ARBA00022679"/>
    </source>
</evidence>
<dbReference type="GO" id="GO:0005829">
    <property type="term" value="C:cytosol"/>
    <property type="evidence" value="ECO:0007669"/>
    <property type="project" value="TreeGrafter"/>
</dbReference>
<dbReference type="Pfam" id="PF00294">
    <property type="entry name" value="PfkB"/>
    <property type="match status" value="1"/>
</dbReference>
<keyword evidence="1" id="KW-0808">Transferase</keyword>
<dbReference type="InterPro" id="IPR011611">
    <property type="entry name" value="PfkB_dom"/>
</dbReference>
<evidence type="ECO:0000313" key="5">
    <source>
        <dbReference type="Proteomes" id="UP000522313"/>
    </source>
</evidence>
<dbReference type="SUPFAM" id="SSF53613">
    <property type="entry name" value="Ribokinase-like"/>
    <property type="match status" value="1"/>
</dbReference>
<sequence>MDIAGGLYLELCDVPQWNATFGSGGRAAAAVADLSPSSVLHTYVAPAAENGANYLKELGIDVRRHNTDTAIVFAYFHPLSRPHLEPPRSTIAANPPILVESGAILRFGFVEGDAVVRGDRVVYDPQTYHEPALFGANGSEAKCLALVINELEIRAMAGTADIAAAATCAMTSQGADVVIVKAGIRGATVFERGKAARHVPAFRSTRVFKIGTGDVFSAIFAHYWAEDGMSPHDAAILASKAVATYCETRMLPPMGPQPSMVALSDLPPGHIEIVGAVDTIGRRWTMEEARFRLRELGLSVRAPALGDAPDESRAVAALLVIAEGMDILVDARVRPVMPPDLPVVVLYEGGDRLAATVGAAYANLTITDDFASSLYLVAWAATPQRIGTQGRLIA</sequence>
<comment type="caution">
    <text evidence="4">The sequence shown here is derived from an EMBL/GenBank/DDBJ whole genome shotgun (WGS) entry which is preliminary data.</text>
</comment>
<proteinExistence type="predicted"/>
<feature type="domain" description="Carbohydrate kinase PfkB" evidence="3">
    <location>
        <begin position="142"/>
        <end position="244"/>
    </location>
</feature>
<reference evidence="4 5" key="1">
    <citation type="submission" date="2020-08" db="EMBL/GenBank/DDBJ databases">
        <title>The Agave Microbiome: Exploring the role of microbial communities in plant adaptations to desert environments.</title>
        <authorList>
            <person name="Partida-Martinez L.P."/>
        </authorList>
    </citation>
    <scope>NUCLEOTIDE SEQUENCE [LARGE SCALE GENOMIC DNA]</scope>
    <source>
        <strain evidence="4 5">AS3.13</strain>
    </source>
</reference>
<evidence type="ECO:0000256" key="2">
    <source>
        <dbReference type="ARBA" id="ARBA00022777"/>
    </source>
</evidence>
<dbReference type="Gene3D" id="3.40.1190.20">
    <property type="match status" value="1"/>
</dbReference>
<dbReference type="PANTHER" id="PTHR10584:SF166">
    <property type="entry name" value="RIBOKINASE"/>
    <property type="match status" value="1"/>
</dbReference>
<organism evidence="4 5">
    <name type="scientific">Sphingomonas endophytica</name>
    <dbReference type="NCBI Taxonomy" id="869719"/>
    <lineage>
        <taxon>Bacteria</taxon>
        <taxon>Pseudomonadati</taxon>
        <taxon>Pseudomonadota</taxon>
        <taxon>Alphaproteobacteria</taxon>
        <taxon>Sphingomonadales</taxon>
        <taxon>Sphingomonadaceae</taxon>
        <taxon>Sphingomonas</taxon>
    </lineage>
</organism>
<dbReference type="Proteomes" id="UP000522313">
    <property type="component" value="Unassembled WGS sequence"/>
</dbReference>
<reference evidence="4 5" key="2">
    <citation type="submission" date="2020-08" db="EMBL/GenBank/DDBJ databases">
        <authorList>
            <person name="Partida-Martinez L."/>
            <person name="Huntemann M."/>
            <person name="Clum A."/>
            <person name="Wang J."/>
            <person name="Palaniappan K."/>
            <person name="Ritter S."/>
            <person name="Chen I.-M."/>
            <person name="Stamatis D."/>
            <person name="Reddy T."/>
            <person name="O'Malley R."/>
            <person name="Daum C."/>
            <person name="Shapiro N."/>
            <person name="Ivanova N."/>
            <person name="Kyrpides N."/>
            <person name="Woyke T."/>
        </authorList>
    </citation>
    <scope>NUCLEOTIDE SEQUENCE [LARGE SCALE GENOMIC DNA]</scope>
    <source>
        <strain evidence="4 5">AS3.13</strain>
    </source>
</reference>
<evidence type="ECO:0000313" key="4">
    <source>
        <dbReference type="EMBL" id="MBB6503761.1"/>
    </source>
</evidence>
<name>A0A7X0MM58_9SPHN</name>
<dbReference type="InterPro" id="IPR029056">
    <property type="entry name" value="Ribokinase-like"/>
</dbReference>